<dbReference type="GO" id="GO:0002143">
    <property type="term" value="P:tRNA wobble position uridine thiolation"/>
    <property type="evidence" value="ECO:0007669"/>
    <property type="project" value="TreeGrafter"/>
</dbReference>
<feature type="active site" description="Cysteine persulfide intermediate" evidence="4">
    <location>
        <position position="109"/>
    </location>
</feature>
<evidence type="ECO:0000256" key="1">
    <source>
        <dbReference type="ARBA" id="ARBA00004496"/>
    </source>
</evidence>
<dbReference type="InterPro" id="IPR007453">
    <property type="entry name" value="DsrC/TusE"/>
</dbReference>
<comment type="function">
    <text evidence="3">Part of a sulfur-relay system.</text>
</comment>
<dbReference type="EC" id="2.8.1.-" evidence="3"/>
<dbReference type="NCBIfam" id="TIGR03342">
    <property type="entry name" value="dsrC_tusE_dsvC"/>
    <property type="match status" value="1"/>
</dbReference>
<proteinExistence type="inferred from homology"/>
<dbReference type="GO" id="GO:0005737">
    <property type="term" value="C:cytoplasm"/>
    <property type="evidence" value="ECO:0007669"/>
    <property type="project" value="UniProtKB-SubCell"/>
</dbReference>
<keyword evidence="2" id="KW-0963">Cytoplasm</keyword>
<dbReference type="Gene3D" id="1.10.10.370">
    <property type="entry name" value="DsrC-like protein, C-terminal domain"/>
    <property type="match status" value="1"/>
</dbReference>
<evidence type="ECO:0000256" key="4">
    <source>
        <dbReference type="PIRSR" id="PIRSR006223-50"/>
    </source>
</evidence>
<dbReference type="InterPro" id="IPR025526">
    <property type="entry name" value="DsrC-like_dom_sf"/>
</dbReference>
<dbReference type="PANTHER" id="PTHR37010:SF1">
    <property type="entry name" value="SULFURTRANSFERASE TUSE"/>
    <property type="match status" value="1"/>
</dbReference>
<keyword evidence="6" id="KW-1185">Reference proteome</keyword>
<dbReference type="Gene3D" id="3.30.1420.10">
    <property type="match status" value="1"/>
</dbReference>
<dbReference type="PANTHER" id="PTHR37010">
    <property type="entry name" value="SULFURTRANSFERASE TUSE"/>
    <property type="match status" value="1"/>
</dbReference>
<accession>A0A2X0WPF8</accession>
<dbReference type="InterPro" id="IPR043163">
    <property type="entry name" value="DsrC-like_N"/>
</dbReference>
<name>A0A2X0WPF8_9GAMM</name>
<dbReference type="GO" id="GO:0097163">
    <property type="term" value="F:sulfur carrier activity"/>
    <property type="evidence" value="ECO:0007669"/>
    <property type="project" value="TreeGrafter"/>
</dbReference>
<dbReference type="GO" id="GO:0016740">
    <property type="term" value="F:transferase activity"/>
    <property type="evidence" value="ECO:0007669"/>
    <property type="project" value="UniProtKB-KW"/>
</dbReference>
<dbReference type="InterPro" id="IPR042072">
    <property type="entry name" value="DsrC-like_C"/>
</dbReference>
<dbReference type="Pfam" id="PF04358">
    <property type="entry name" value="DsrC"/>
    <property type="match status" value="1"/>
</dbReference>
<evidence type="ECO:0000256" key="2">
    <source>
        <dbReference type="ARBA" id="ARBA00022490"/>
    </source>
</evidence>
<comment type="similarity">
    <text evidence="3">Belongs to the dsrC/tusE family.</text>
</comment>
<dbReference type="Proteomes" id="UP000250086">
    <property type="component" value="Unassembled WGS sequence"/>
</dbReference>
<evidence type="ECO:0000256" key="3">
    <source>
        <dbReference type="PIRNR" id="PIRNR006223"/>
    </source>
</evidence>
<evidence type="ECO:0000313" key="6">
    <source>
        <dbReference type="Proteomes" id="UP000250086"/>
    </source>
</evidence>
<evidence type="ECO:0000313" key="5">
    <source>
        <dbReference type="EMBL" id="SPT70928.1"/>
    </source>
</evidence>
<dbReference type="OrthoDB" id="9786347at2"/>
<protein>
    <recommendedName>
        <fullName evidence="3">Sulfurtransferase</fullName>
        <ecNumber evidence="3">2.8.1.-</ecNumber>
    </recommendedName>
</protein>
<keyword evidence="3 5" id="KW-0808">Transferase</keyword>
<reference evidence="5 6" key="1">
    <citation type="submission" date="2018-06" db="EMBL/GenBank/DDBJ databases">
        <authorList>
            <consortium name="Pathogen Informatics"/>
            <person name="Doyle S."/>
        </authorList>
    </citation>
    <scope>NUCLEOTIDE SEQUENCE [LARGE SCALE GENOMIC DNA]</scope>
    <source>
        <strain evidence="5 6">NCTC13093</strain>
    </source>
</reference>
<dbReference type="RefSeq" id="WP_113744941.1">
    <property type="nucleotide sequence ID" value="NZ_UAPU01000005.1"/>
</dbReference>
<dbReference type="AlphaFoldDB" id="A0A2X0WPF8"/>
<organism evidence="5 6">
    <name type="scientific">Anaerobiospirillum thomasii</name>
    <dbReference type="NCBI Taxonomy" id="179995"/>
    <lineage>
        <taxon>Bacteria</taxon>
        <taxon>Pseudomonadati</taxon>
        <taxon>Pseudomonadota</taxon>
        <taxon>Gammaproteobacteria</taxon>
        <taxon>Aeromonadales</taxon>
        <taxon>Succinivibrionaceae</taxon>
        <taxon>Anaerobiospirillum</taxon>
    </lineage>
</organism>
<dbReference type="SUPFAM" id="SSF69721">
    <property type="entry name" value="DsrC, the gamma subunit of dissimilatory sulfite reductase"/>
    <property type="match status" value="1"/>
</dbReference>
<comment type="subcellular location">
    <subcellularLocation>
        <location evidence="1">Cytoplasm</location>
    </subcellularLocation>
</comment>
<dbReference type="PIRSF" id="PIRSF006223">
    <property type="entry name" value="DsrC_TusE"/>
    <property type="match status" value="1"/>
</dbReference>
<gene>
    <name evidence="5" type="primary">tusE</name>
    <name evidence="5" type="ORF">NCTC13093_02355</name>
</gene>
<dbReference type="EMBL" id="UAPV01000001">
    <property type="protein sequence ID" value="SPT70928.1"/>
    <property type="molecule type" value="Genomic_DNA"/>
</dbReference>
<sequence>MTFTFNKRVFLTDAEGFLEDMSLWNQEIMHEMARLDGLELTDRHIIIIKTVRDYYEKFNTTPPMRSLIAYLKQQGLTDLSSSMALAALFPDGAAKSAAKYAGLKKPVKCV</sequence>